<reference evidence="1 2" key="1">
    <citation type="submission" date="2016-09" db="EMBL/GenBank/DDBJ databases">
        <title>Rhizobium sp. nov., a novel species isolated from the rice rhizosphere.</title>
        <authorList>
            <person name="Zhao J."/>
            <person name="Zhang X."/>
        </authorList>
    </citation>
    <scope>NUCLEOTIDE SEQUENCE [LARGE SCALE GENOMIC DNA]</scope>
    <source>
        <strain evidence="1 2">MH17</strain>
    </source>
</reference>
<organism evidence="1 2">
    <name type="scientific">Xaviernesmea rhizosphaerae</name>
    <dbReference type="NCBI Taxonomy" id="1672749"/>
    <lineage>
        <taxon>Bacteria</taxon>
        <taxon>Pseudomonadati</taxon>
        <taxon>Pseudomonadota</taxon>
        <taxon>Alphaproteobacteria</taxon>
        <taxon>Hyphomicrobiales</taxon>
        <taxon>Rhizobiaceae</taxon>
        <taxon>Rhizobium/Agrobacterium group</taxon>
        <taxon>Xaviernesmea</taxon>
    </lineage>
</organism>
<dbReference type="Proteomes" id="UP000186143">
    <property type="component" value="Unassembled WGS sequence"/>
</dbReference>
<dbReference type="EMBL" id="MKIO01000022">
    <property type="protein sequence ID" value="OLP56357.1"/>
    <property type="molecule type" value="Genomic_DNA"/>
</dbReference>
<proteinExistence type="predicted"/>
<comment type="caution">
    <text evidence="1">The sequence shown here is derived from an EMBL/GenBank/DDBJ whole genome shotgun (WGS) entry which is preliminary data.</text>
</comment>
<sequence length="86" mass="9428">MIAEIDQDTQHNTATVDETAAAIRSLKEDDGDLWAHIAATKGAAADEALRLKASRHQHRKQIRTDGVPAFRYGMQPLSMAIDLMGL</sequence>
<dbReference type="AlphaFoldDB" id="A0A1Q9AM34"/>
<evidence type="ECO:0000313" key="1">
    <source>
        <dbReference type="EMBL" id="OLP56357.1"/>
    </source>
</evidence>
<accession>A0A1Q9AM34</accession>
<name>A0A1Q9AM34_9HYPH</name>
<dbReference type="RefSeq" id="WP_075634075.1">
    <property type="nucleotide sequence ID" value="NZ_MKIO01000022.1"/>
</dbReference>
<gene>
    <name evidence="1" type="ORF">BJF92_15850</name>
</gene>
<evidence type="ECO:0000313" key="2">
    <source>
        <dbReference type="Proteomes" id="UP000186143"/>
    </source>
</evidence>
<protein>
    <submittedName>
        <fullName evidence="1">Uncharacterized protein</fullName>
    </submittedName>
</protein>